<dbReference type="Pfam" id="PF16192">
    <property type="entry name" value="PMT_4TMC"/>
    <property type="match status" value="1"/>
</dbReference>
<evidence type="ECO:0000256" key="1">
    <source>
        <dbReference type="ARBA" id="ARBA00004127"/>
    </source>
</evidence>
<proteinExistence type="inferred from homology"/>
<keyword evidence="10" id="KW-1003">Cell membrane</keyword>
<evidence type="ECO:0000256" key="8">
    <source>
        <dbReference type="ARBA" id="ARBA00023136"/>
    </source>
</evidence>
<feature type="transmembrane region" description="Helical" evidence="10">
    <location>
        <begin position="469"/>
        <end position="491"/>
    </location>
</feature>
<dbReference type="UniPathway" id="UPA00378"/>
<reference evidence="13 14" key="1">
    <citation type="journal article" date="2013" name="Genome Announc.">
        <title>Draft genome sequence of an Actinobacterium, Brachybacterium muris strain UCD-AY4.</title>
        <authorList>
            <person name="Lo J.R."/>
            <person name="Lang J.M."/>
            <person name="Darling A.E."/>
            <person name="Eisen J.A."/>
            <person name="Coil D.A."/>
        </authorList>
    </citation>
    <scope>NUCLEOTIDE SEQUENCE [LARGE SCALE GENOMIC DNA]</scope>
    <source>
        <strain evidence="13 14">UCD-AY4</strain>
    </source>
</reference>
<gene>
    <name evidence="13" type="ORF">D641_0112525</name>
</gene>
<evidence type="ECO:0000313" key="13">
    <source>
        <dbReference type="EMBL" id="EYT48283.1"/>
    </source>
</evidence>
<keyword evidence="8 10" id="KW-0472">Membrane</keyword>
<dbReference type="HOGENOM" id="CLU_021079_0_0_11"/>
<evidence type="ECO:0000256" key="6">
    <source>
        <dbReference type="ARBA" id="ARBA00022692"/>
    </source>
</evidence>
<dbReference type="InterPro" id="IPR032421">
    <property type="entry name" value="PMT_4TMC"/>
</dbReference>
<feature type="domain" description="Protein O-mannosyl-transferase C-terminal four TM" evidence="12">
    <location>
        <begin position="356"/>
        <end position="546"/>
    </location>
</feature>
<feature type="transmembrane region" description="Helical" evidence="10">
    <location>
        <begin position="503"/>
        <end position="527"/>
    </location>
</feature>
<protein>
    <recommendedName>
        <fullName evidence="9 10">Polyprenol-phosphate-mannose--protein mannosyltransferase</fullName>
        <ecNumber evidence="10">2.4.1.-</ecNumber>
    </recommendedName>
</protein>
<feature type="transmembrane region" description="Helical" evidence="10">
    <location>
        <begin position="309"/>
        <end position="330"/>
    </location>
</feature>
<dbReference type="InterPro" id="IPR027005">
    <property type="entry name" value="PMT-like"/>
</dbReference>
<feature type="transmembrane region" description="Helical" evidence="10">
    <location>
        <begin position="185"/>
        <end position="203"/>
    </location>
</feature>
<feature type="transmembrane region" description="Helical" evidence="10">
    <location>
        <begin position="38"/>
        <end position="56"/>
    </location>
</feature>
<name>A0A022KRS2_9MICO</name>
<dbReference type="EC" id="2.4.1.-" evidence="10"/>
<keyword evidence="4 10" id="KW-0328">Glycosyltransferase</keyword>
<organism evidence="13 14">
    <name type="scientific">Brachybacterium muris UCD-AY4</name>
    <dbReference type="NCBI Taxonomy" id="1249481"/>
    <lineage>
        <taxon>Bacteria</taxon>
        <taxon>Bacillati</taxon>
        <taxon>Actinomycetota</taxon>
        <taxon>Actinomycetes</taxon>
        <taxon>Micrococcales</taxon>
        <taxon>Dermabacteraceae</taxon>
        <taxon>Brachybacterium</taxon>
    </lineage>
</organism>
<sequence>MHTQERARPRAVAEVEDDAVLASHRSRLKAMDLPFSKLAWAGALAVFALALTLRLWGLGGINELIFDETYYVKDGYALTQEGVEMAWPDEHDEVFERGEVDTYEDRSAYVVHPSVGKWVIGAGMMLLGADNAEGWRISVAVLGSLSVLMTARIGRRLFRSTTVGLIAGLLLAVDGMHLVHSRTSLLDLVLMFFALAAFGALLIDRDRFREGLALHTARLHLAAVTPQPTGSATGSRAIPHPGTTYRAGLRPWRLVAGVMLGLACSVKWSGIYFLAVFGIMTVLWDWWARRTAAQRKWAWVGLVRDAIPAFFAMVGTALVVYVASWAGWFATDKGYYRHWASEEGHGTGFGPLDALASLWHYHRQAYDFHIGLDSEHPYMADPWGWTLMLRPTNFYYRGYEYGEQGCEVANCSSHILSVGNPLIWWLGTLALLITVVLAIRFRDGRAWAALAGIAAGYLPWMLYADRTIFTFYAVVFEPWLVLSLAYVLGLVIGKRDADPDRRLAGGLFAGSLLTLIVLVSAFFWPIWTGQVIDTEQWQWRMWLPGWT</sequence>
<evidence type="ECO:0000313" key="14">
    <source>
        <dbReference type="Proteomes" id="UP000019754"/>
    </source>
</evidence>
<feature type="domain" description="ArnT-like N-terminal" evidence="11">
    <location>
        <begin position="46"/>
        <end position="199"/>
    </location>
</feature>
<feature type="transmembrane region" description="Helical" evidence="10">
    <location>
        <begin position="446"/>
        <end position="463"/>
    </location>
</feature>
<evidence type="ECO:0000256" key="9">
    <source>
        <dbReference type="ARBA" id="ARBA00093617"/>
    </source>
</evidence>
<comment type="subcellular location">
    <subcellularLocation>
        <location evidence="10">Cell membrane</location>
    </subcellularLocation>
    <subcellularLocation>
        <location evidence="1">Endomembrane system</location>
        <topology evidence="1">Multi-pass membrane protein</topology>
    </subcellularLocation>
</comment>
<dbReference type="Pfam" id="PF02366">
    <property type="entry name" value="PMT"/>
    <property type="match status" value="1"/>
</dbReference>
<evidence type="ECO:0000256" key="5">
    <source>
        <dbReference type="ARBA" id="ARBA00022679"/>
    </source>
</evidence>
<keyword evidence="7 10" id="KW-1133">Transmembrane helix</keyword>
<evidence type="ECO:0000256" key="3">
    <source>
        <dbReference type="ARBA" id="ARBA00007222"/>
    </source>
</evidence>
<feature type="transmembrane region" description="Helical" evidence="10">
    <location>
        <begin position="422"/>
        <end position="439"/>
    </location>
</feature>
<dbReference type="PANTHER" id="PTHR10050:SF46">
    <property type="entry name" value="PROTEIN O-MANNOSYL-TRANSFERASE 2"/>
    <property type="match status" value="1"/>
</dbReference>
<dbReference type="InterPro" id="IPR003342">
    <property type="entry name" value="ArnT-like_N"/>
</dbReference>
<dbReference type="Proteomes" id="UP000019754">
    <property type="component" value="Unassembled WGS sequence"/>
</dbReference>
<evidence type="ECO:0000259" key="12">
    <source>
        <dbReference type="Pfam" id="PF16192"/>
    </source>
</evidence>
<keyword evidence="6 10" id="KW-0812">Transmembrane</keyword>
<evidence type="ECO:0000256" key="2">
    <source>
        <dbReference type="ARBA" id="ARBA00004922"/>
    </source>
</evidence>
<keyword evidence="14" id="KW-1185">Reference proteome</keyword>
<feature type="transmembrane region" description="Helical" evidence="10">
    <location>
        <begin position="269"/>
        <end position="288"/>
    </location>
</feature>
<comment type="function">
    <text evidence="10">Protein O-mannosyltransferase that catalyzes the transfer of a single mannose residue from a polyprenol phospho-mannosyl lipidic donor to the hydroxyl group of selected serine and threonine residues in acceptor proteins.</text>
</comment>
<evidence type="ECO:0000256" key="4">
    <source>
        <dbReference type="ARBA" id="ARBA00022676"/>
    </source>
</evidence>
<keyword evidence="5 10" id="KW-0808">Transferase</keyword>
<feature type="transmembrane region" description="Helical" evidence="10">
    <location>
        <begin position="157"/>
        <end position="173"/>
    </location>
</feature>
<evidence type="ECO:0000259" key="11">
    <source>
        <dbReference type="Pfam" id="PF02366"/>
    </source>
</evidence>
<comment type="caution">
    <text evidence="13">The sequence shown here is derived from an EMBL/GenBank/DDBJ whole genome shotgun (WGS) entry which is preliminary data.</text>
</comment>
<dbReference type="EMBL" id="AORC01000016">
    <property type="protein sequence ID" value="EYT48283.1"/>
    <property type="molecule type" value="Genomic_DNA"/>
</dbReference>
<accession>A0A022KRS2</accession>
<dbReference type="STRING" id="1249481.D641_0112525"/>
<comment type="pathway">
    <text evidence="2 10">Protein modification; protein glycosylation.</text>
</comment>
<dbReference type="GO" id="GO:0004169">
    <property type="term" value="F:dolichyl-phosphate-mannose-protein mannosyltransferase activity"/>
    <property type="evidence" value="ECO:0007669"/>
    <property type="project" value="UniProtKB-UniRule"/>
</dbReference>
<evidence type="ECO:0000256" key="10">
    <source>
        <dbReference type="RuleBase" id="RU367007"/>
    </source>
</evidence>
<dbReference type="GO" id="GO:0005886">
    <property type="term" value="C:plasma membrane"/>
    <property type="evidence" value="ECO:0007669"/>
    <property type="project" value="UniProtKB-SubCell"/>
</dbReference>
<comment type="similarity">
    <text evidence="3 10">Belongs to the glycosyltransferase 39 family.</text>
</comment>
<dbReference type="RefSeq" id="WP_017823848.1">
    <property type="nucleotide sequence ID" value="NZ_AORC01000016.1"/>
</dbReference>
<evidence type="ECO:0000256" key="7">
    <source>
        <dbReference type="ARBA" id="ARBA00022989"/>
    </source>
</evidence>
<dbReference type="AlphaFoldDB" id="A0A022KRS2"/>
<dbReference type="GO" id="GO:0012505">
    <property type="term" value="C:endomembrane system"/>
    <property type="evidence" value="ECO:0007669"/>
    <property type="project" value="UniProtKB-SubCell"/>
</dbReference>
<dbReference type="PANTHER" id="PTHR10050">
    <property type="entry name" value="DOLICHYL-PHOSPHATE-MANNOSE--PROTEIN MANNOSYLTRANSFERASE"/>
    <property type="match status" value="1"/>
</dbReference>